<comment type="caution">
    <text evidence="6">The sequence shown here is derived from an EMBL/GenBank/DDBJ whole genome shotgun (WGS) entry which is preliminary data.</text>
</comment>
<comment type="similarity">
    <text evidence="1">Belongs to the universal ribosomal protein uL23 family.</text>
</comment>
<evidence type="ECO:0000313" key="6">
    <source>
        <dbReference type="EMBL" id="CAI0651776.1"/>
    </source>
</evidence>
<gene>
    <name evidence="6" type="ORF">CGXH109_LOCUS110148</name>
</gene>
<accession>A0A9W4S2N0</accession>
<keyword evidence="2" id="KW-0689">Ribosomal protein</keyword>
<dbReference type="AlphaFoldDB" id="A0A9W4S2N0"/>
<sequence length="256" mass="29923">MPRSWRGLVKKEFNPLFPGFKLGEKKVYLPNHTITFIRKDRVPPNWATFQVPLTFTKLDIRDYLWNLYKVHTTGVRSWVESSSAIRKPRGGYYRPQPKKFMMVQLVKPFVWPDPPKNLEPWNKKLWQARTDAANEHFKSQAHLQAGNLHYPSELAMTSTPRKRLAEQAKALLNGEKQWVEPGNLDSKWDKIAAVAKREREAKQNKYDTENPERLSKEKPTRRENKAKRLAEKEASEKEASEKEASEKEAGEKEVEK</sequence>
<reference evidence="6" key="1">
    <citation type="submission" date="2022-08" db="EMBL/GenBank/DDBJ databases">
        <authorList>
            <person name="Giroux E."/>
            <person name="Giroux E."/>
        </authorList>
    </citation>
    <scope>NUCLEOTIDE SEQUENCE</scope>
    <source>
        <strain evidence="6">H1091258</strain>
    </source>
</reference>
<proteinExistence type="inferred from homology"/>
<dbReference type="GO" id="GO:0003735">
    <property type="term" value="F:structural constituent of ribosome"/>
    <property type="evidence" value="ECO:0007669"/>
    <property type="project" value="InterPro"/>
</dbReference>
<dbReference type="InterPro" id="IPR012678">
    <property type="entry name" value="Ribosomal_uL23/eL15/eS24_sf"/>
</dbReference>
<dbReference type="InterPro" id="IPR012677">
    <property type="entry name" value="Nucleotide-bd_a/b_plait_sf"/>
</dbReference>
<dbReference type="EMBL" id="CAMGZC010001160">
    <property type="protein sequence ID" value="CAI0651776.1"/>
    <property type="molecule type" value="Genomic_DNA"/>
</dbReference>
<evidence type="ECO:0000256" key="3">
    <source>
        <dbReference type="ARBA" id="ARBA00023274"/>
    </source>
</evidence>
<dbReference type="InterPro" id="IPR013025">
    <property type="entry name" value="Ribosomal_uL23-like"/>
</dbReference>
<dbReference type="PANTHER" id="PTHR12059:SF5">
    <property type="entry name" value="LARGE RIBOSOMAL SUBUNIT PROTEIN UL23M"/>
    <property type="match status" value="1"/>
</dbReference>
<evidence type="ECO:0000256" key="2">
    <source>
        <dbReference type="ARBA" id="ARBA00022980"/>
    </source>
</evidence>
<evidence type="ECO:0000256" key="4">
    <source>
        <dbReference type="ARBA" id="ARBA00039977"/>
    </source>
</evidence>
<dbReference type="Gene3D" id="3.30.70.330">
    <property type="match status" value="1"/>
</dbReference>
<organism evidence="6 7">
    <name type="scientific">Colletotrichum noveboracense</name>
    <dbReference type="NCBI Taxonomy" id="2664923"/>
    <lineage>
        <taxon>Eukaryota</taxon>
        <taxon>Fungi</taxon>
        <taxon>Dikarya</taxon>
        <taxon>Ascomycota</taxon>
        <taxon>Pezizomycotina</taxon>
        <taxon>Sordariomycetes</taxon>
        <taxon>Hypocreomycetidae</taxon>
        <taxon>Glomerellales</taxon>
        <taxon>Glomerellaceae</taxon>
        <taxon>Colletotrichum</taxon>
        <taxon>Colletotrichum gloeosporioides species complex</taxon>
    </lineage>
</organism>
<evidence type="ECO:0000256" key="1">
    <source>
        <dbReference type="ARBA" id="ARBA00006700"/>
    </source>
</evidence>
<protein>
    <recommendedName>
        <fullName evidence="4">Large ribosomal subunit protein uL23m</fullName>
    </recommendedName>
</protein>
<dbReference type="GO" id="GO:0005762">
    <property type="term" value="C:mitochondrial large ribosomal subunit"/>
    <property type="evidence" value="ECO:0007669"/>
    <property type="project" value="TreeGrafter"/>
</dbReference>
<keyword evidence="3" id="KW-0687">Ribonucleoprotein</keyword>
<keyword evidence="7" id="KW-1185">Reference proteome</keyword>
<feature type="region of interest" description="Disordered" evidence="5">
    <location>
        <begin position="197"/>
        <end position="256"/>
    </location>
</feature>
<dbReference type="GO" id="GO:0032543">
    <property type="term" value="P:mitochondrial translation"/>
    <property type="evidence" value="ECO:0007669"/>
    <property type="project" value="TreeGrafter"/>
</dbReference>
<evidence type="ECO:0000313" key="7">
    <source>
        <dbReference type="Proteomes" id="UP001152533"/>
    </source>
</evidence>
<dbReference type="Proteomes" id="UP001152533">
    <property type="component" value="Unassembled WGS sequence"/>
</dbReference>
<name>A0A9W4S2N0_9PEZI</name>
<dbReference type="PANTHER" id="PTHR12059">
    <property type="entry name" value="RIBOSOMAL PROTEIN L23-RELATED"/>
    <property type="match status" value="1"/>
</dbReference>
<dbReference type="OrthoDB" id="275582at2759"/>
<dbReference type="Pfam" id="PF00276">
    <property type="entry name" value="Ribosomal_L23"/>
    <property type="match status" value="1"/>
</dbReference>
<evidence type="ECO:0000256" key="5">
    <source>
        <dbReference type="SAM" id="MobiDB-lite"/>
    </source>
</evidence>
<dbReference type="SUPFAM" id="SSF54189">
    <property type="entry name" value="Ribosomal proteins S24e, L23 and L15e"/>
    <property type="match status" value="1"/>
</dbReference>